<name>A0AAV1RYT6_9ROSI</name>
<evidence type="ECO:0000313" key="2">
    <source>
        <dbReference type="EMBL" id="CAK7342722.1"/>
    </source>
</evidence>
<gene>
    <name evidence="2" type="ORF">DCAF_LOCUS16938</name>
</gene>
<evidence type="ECO:0000256" key="1">
    <source>
        <dbReference type="SAM" id="MobiDB-lite"/>
    </source>
</evidence>
<comment type="caution">
    <text evidence="2">The sequence shown here is derived from an EMBL/GenBank/DDBJ whole genome shotgun (WGS) entry which is preliminary data.</text>
</comment>
<dbReference type="Proteomes" id="UP001314170">
    <property type="component" value="Unassembled WGS sequence"/>
</dbReference>
<dbReference type="EMBL" id="CAWUPB010001160">
    <property type="protein sequence ID" value="CAK7342722.1"/>
    <property type="molecule type" value="Genomic_DNA"/>
</dbReference>
<organism evidence="2 3">
    <name type="scientific">Dovyalis caffra</name>
    <dbReference type="NCBI Taxonomy" id="77055"/>
    <lineage>
        <taxon>Eukaryota</taxon>
        <taxon>Viridiplantae</taxon>
        <taxon>Streptophyta</taxon>
        <taxon>Embryophyta</taxon>
        <taxon>Tracheophyta</taxon>
        <taxon>Spermatophyta</taxon>
        <taxon>Magnoliopsida</taxon>
        <taxon>eudicotyledons</taxon>
        <taxon>Gunneridae</taxon>
        <taxon>Pentapetalae</taxon>
        <taxon>rosids</taxon>
        <taxon>fabids</taxon>
        <taxon>Malpighiales</taxon>
        <taxon>Salicaceae</taxon>
        <taxon>Flacourtieae</taxon>
        <taxon>Dovyalis</taxon>
    </lineage>
</organism>
<evidence type="ECO:0000313" key="3">
    <source>
        <dbReference type="Proteomes" id="UP001314170"/>
    </source>
</evidence>
<sequence>MSTHPTTPLSKPPAGFVVDNRGRIHLASTKQIVTIFDLIPWQQKKNKNRDEKLELGQGSSFSDRKIKQKSEGKKQKEEKILE</sequence>
<accession>A0AAV1RYT6</accession>
<keyword evidence="3" id="KW-1185">Reference proteome</keyword>
<dbReference type="AlphaFoldDB" id="A0AAV1RYT6"/>
<feature type="compositionally biased region" description="Basic and acidic residues" evidence="1">
    <location>
        <begin position="62"/>
        <end position="82"/>
    </location>
</feature>
<feature type="region of interest" description="Disordered" evidence="1">
    <location>
        <begin position="46"/>
        <end position="82"/>
    </location>
</feature>
<protein>
    <submittedName>
        <fullName evidence="2">Uncharacterized protein</fullName>
    </submittedName>
</protein>
<proteinExistence type="predicted"/>
<reference evidence="2 3" key="1">
    <citation type="submission" date="2024-01" db="EMBL/GenBank/DDBJ databases">
        <authorList>
            <person name="Waweru B."/>
        </authorList>
    </citation>
    <scope>NUCLEOTIDE SEQUENCE [LARGE SCALE GENOMIC DNA]</scope>
</reference>